<organism evidence="1 2">
    <name type="scientific">Rhodoferax antarcticus ANT.BR</name>
    <dbReference type="NCBI Taxonomy" id="1111071"/>
    <lineage>
        <taxon>Bacteria</taxon>
        <taxon>Pseudomonadati</taxon>
        <taxon>Pseudomonadota</taxon>
        <taxon>Betaproteobacteria</taxon>
        <taxon>Burkholderiales</taxon>
        <taxon>Comamonadaceae</taxon>
        <taxon>Rhodoferax</taxon>
    </lineage>
</organism>
<evidence type="ECO:0000313" key="1">
    <source>
        <dbReference type="EMBL" id="OLP08329.1"/>
    </source>
</evidence>
<sequence length="61" mass="6938">MKEAIERYLKAEEAQQAVMQSVDDSVTHFEATGLHITLNEVKAWSNEVKLNRNVQLPECHG</sequence>
<keyword evidence="2" id="KW-1185">Reference proteome</keyword>
<dbReference type="AlphaFoldDB" id="A0A1Q8YK71"/>
<accession>A0A1Q8YK71</accession>
<comment type="caution">
    <text evidence="1">The sequence shown here is derived from an EMBL/GenBank/DDBJ whole genome shotgun (WGS) entry which is preliminary data.</text>
</comment>
<dbReference type="Proteomes" id="UP000185911">
    <property type="component" value="Unassembled WGS sequence"/>
</dbReference>
<evidence type="ECO:0000313" key="2">
    <source>
        <dbReference type="Proteomes" id="UP000185911"/>
    </source>
</evidence>
<dbReference type="EMBL" id="MSYM01000004">
    <property type="protein sequence ID" value="OLP08329.1"/>
    <property type="molecule type" value="Genomic_DNA"/>
</dbReference>
<proteinExistence type="predicted"/>
<dbReference type="STRING" id="81479.RA876_15670"/>
<protein>
    <submittedName>
        <fullName evidence="1">Uncharacterized protein</fullName>
    </submittedName>
</protein>
<reference evidence="1 2" key="1">
    <citation type="submission" date="2017-01" db="EMBL/GenBank/DDBJ databases">
        <title>Genome sequence of Rhodoferax antarcticus ANT.BR, a psychrophilic purple nonsulfur bacterium from an Antarctic microbial mat.</title>
        <authorList>
            <person name="Baker J."/>
            <person name="Riester C."/>
            <person name="Skinner B."/>
            <person name="Newell A."/>
            <person name="Swingley W."/>
            <person name="Madigan M."/>
            <person name="Jung D."/>
            <person name="Asao M."/>
            <person name="Chen M."/>
            <person name="Loughlin P."/>
            <person name="Pan H."/>
            <person name="Lin S."/>
            <person name="Li N."/>
            <person name="Shaw J."/>
            <person name="Prado M."/>
            <person name="Sherman C."/>
            <person name="Li X."/>
            <person name="Tang J."/>
            <person name="Blankenship R."/>
            <person name="Zhao T."/>
            <person name="Touchman J."/>
            <person name="Sattley M."/>
        </authorList>
    </citation>
    <scope>NUCLEOTIDE SEQUENCE [LARGE SCALE GENOMIC DNA]</scope>
    <source>
        <strain evidence="1 2">ANT.BR</strain>
    </source>
</reference>
<gene>
    <name evidence="1" type="ORF">BLL52_0331</name>
</gene>
<name>A0A1Q8YK71_9BURK</name>